<accession>A0A382G5Q2</accession>
<proteinExistence type="predicted"/>
<dbReference type="EMBL" id="UINC01053727">
    <property type="protein sequence ID" value="SVB70606.1"/>
    <property type="molecule type" value="Genomic_DNA"/>
</dbReference>
<protein>
    <submittedName>
        <fullName evidence="1">Uncharacterized protein</fullName>
    </submittedName>
</protein>
<dbReference type="AlphaFoldDB" id="A0A382G5Q2"/>
<name>A0A382G5Q2_9ZZZZ</name>
<sequence>MYRVAISGDFLKKDGSLRFPDVDLSLLKNEKNLDWQIINNSIDIKPEELVGYD</sequence>
<reference evidence="1" key="1">
    <citation type="submission" date="2018-05" db="EMBL/GenBank/DDBJ databases">
        <authorList>
            <person name="Lanie J.A."/>
            <person name="Ng W.-L."/>
            <person name="Kazmierczak K.M."/>
            <person name="Andrzejewski T.M."/>
            <person name="Davidsen T.M."/>
            <person name="Wayne K.J."/>
            <person name="Tettelin H."/>
            <person name="Glass J.I."/>
            <person name="Rusch D."/>
            <person name="Podicherti R."/>
            <person name="Tsui H.-C.T."/>
            <person name="Winkler M.E."/>
        </authorList>
    </citation>
    <scope>NUCLEOTIDE SEQUENCE</scope>
</reference>
<evidence type="ECO:0000313" key="1">
    <source>
        <dbReference type="EMBL" id="SVB70606.1"/>
    </source>
</evidence>
<organism evidence="1">
    <name type="scientific">marine metagenome</name>
    <dbReference type="NCBI Taxonomy" id="408172"/>
    <lineage>
        <taxon>unclassified sequences</taxon>
        <taxon>metagenomes</taxon>
        <taxon>ecological metagenomes</taxon>
    </lineage>
</organism>
<feature type="non-terminal residue" evidence="1">
    <location>
        <position position="53"/>
    </location>
</feature>
<gene>
    <name evidence="1" type="ORF">METZ01_LOCUS223460</name>
</gene>